<keyword evidence="3" id="KW-0732">Signal</keyword>
<evidence type="ECO:0000256" key="2">
    <source>
        <dbReference type="ARBA" id="ARBA00022692"/>
    </source>
</evidence>
<evidence type="ECO:0008006" key="10">
    <source>
        <dbReference type="Google" id="ProtNLM"/>
    </source>
</evidence>
<evidence type="ECO:0000256" key="6">
    <source>
        <dbReference type="PROSITE-ProRule" id="PRU10141"/>
    </source>
</evidence>
<reference evidence="9" key="1">
    <citation type="submission" date="2014-09" db="EMBL/GenBank/DDBJ databases">
        <authorList>
            <person name="Magalhaes I.L.F."/>
            <person name="Oliveira U."/>
            <person name="Santos F.R."/>
            <person name="Vidigal T.H.D.A."/>
            <person name="Brescovit A.D."/>
            <person name="Santos A.J."/>
        </authorList>
    </citation>
    <scope>NUCLEOTIDE SEQUENCE</scope>
    <source>
        <tissue evidence="9">Shoot tissue taken approximately 20 cm above the soil surface</tissue>
    </source>
</reference>
<dbReference type="GO" id="GO:0016020">
    <property type="term" value="C:membrane"/>
    <property type="evidence" value="ECO:0007669"/>
    <property type="project" value="UniProtKB-SubCell"/>
</dbReference>
<dbReference type="InterPro" id="IPR017441">
    <property type="entry name" value="Protein_kinase_ATP_BS"/>
</dbReference>
<feature type="transmembrane region" description="Helical" evidence="8">
    <location>
        <begin position="88"/>
        <end position="112"/>
    </location>
</feature>
<keyword evidence="6" id="KW-0067">ATP-binding</keyword>
<dbReference type="AlphaFoldDB" id="A0A0A9CC54"/>
<evidence type="ECO:0000256" key="7">
    <source>
        <dbReference type="SAM" id="MobiDB-lite"/>
    </source>
</evidence>
<dbReference type="GO" id="GO:0005524">
    <property type="term" value="F:ATP binding"/>
    <property type="evidence" value="ECO:0007669"/>
    <property type="project" value="UniProtKB-UniRule"/>
</dbReference>
<feature type="binding site" evidence="6">
    <location>
        <position position="174"/>
    </location>
    <ligand>
        <name>ATP</name>
        <dbReference type="ChEBI" id="CHEBI:30616"/>
    </ligand>
</feature>
<keyword evidence="4 8" id="KW-1133">Transmembrane helix</keyword>
<dbReference type="SUPFAM" id="SSF49870">
    <property type="entry name" value="Osmotin, thaumatin-like protein"/>
    <property type="match status" value="1"/>
</dbReference>
<feature type="region of interest" description="Disordered" evidence="7">
    <location>
        <begin position="63"/>
        <end position="83"/>
    </location>
</feature>
<evidence type="ECO:0000256" key="8">
    <source>
        <dbReference type="SAM" id="Phobius"/>
    </source>
</evidence>
<dbReference type="PANTHER" id="PTHR47974">
    <property type="entry name" value="OS07G0415500 PROTEIN"/>
    <property type="match status" value="1"/>
</dbReference>
<protein>
    <recommendedName>
        <fullName evidence="10">Protein kinase domain-containing protein</fullName>
    </recommendedName>
</protein>
<feature type="compositionally biased region" description="Pro residues" evidence="7">
    <location>
        <begin position="65"/>
        <end position="75"/>
    </location>
</feature>
<reference evidence="9" key="2">
    <citation type="journal article" date="2015" name="Data Brief">
        <title>Shoot transcriptome of the giant reed, Arundo donax.</title>
        <authorList>
            <person name="Barrero R.A."/>
            <person name="Guerrero F.D."/>
            <person name="Moolhuijzen P."/>
            <person name="Goolsby J.A."/>
            <person name="Tidwell J."/>
            <person name="Bellgard S.E."/>
            <person name="Bellgard M.I."/>
        </authorList>
    </citation>
    <scope>NUCLEOTIDE SEQUENCE</scope>
    <source>
        <tissue evidence="9">Shoot tissue taken approximately 20 cm above the soil surface</tissue>
    </source>
</reference>
<evidence type="ECO:0000313" key="9">
    <source>
        <dbReference type="EMBL" id="JAD73909.1"/>
    </source>
</evidence>
<comment type="subcellular location">
    <subcellularLocation>
        <location evidence="1">Membrane</location>
        <topology evidence="1">Single-pass membrane protein</topology>
    </subcellularLocation>
</comment>
<dbReference type="SUPFAM" id="SSF56112">
    <property type="entry name" value="Protein kinase-like (PK-like)"/>
    <property type="match status" value="1"/>
</dbReference>
<dbReference type="InterPro" id="IPR001938">
    <property type="entry name" value="Thaumatin"/>
</dbReference>
<organism evidence="9">
    <name type="scientific">Arundo donax</name>
    <name type="common">Giant reed</name>
    <name type="synonym">Donax arundinaceus</name>
    <dbReference type="NCBI Taxonomy" id="35708"/>
    <lineage>
        <taxon>Eukaryota</taxon>
        <taxon>Viridiplantae</taxon>
        <taxon>Streptophyta</taxon>
        <taxon>Embryophyta</taxon>
        <taxon>Tracheophyta</taxon>
        <taxon>Spermatophyta</taxon>
        <taxon>Magnoliopsida</taxon>
        <taxon>Liliopsida</taxon>
        <taxon>Poales</taxon>
        <taxon>Poaceae</taxon>
        <taxon>PACMAD clade</taxon>
        <taxon>Arundinoideae</taxon>
        <taxon>Arundineae</taxon>
        <taxon>Arundo</taxon>
    </lineage>
</organism>
<sequence>MVLRCAGNTTSQCPDAYIKPADQKTHTCPGNTNYELVFCPPSDLKPMHTTTTANPQPAPAFQITPPSPTPMPVPPGATRTKSSSRSRVAVILGPVGGFIFLIILFIAVFFVCKRRTRHHEMEEIEEFQELQGTPMRFTFQQLKVATEDFRYKLGEGGFGTVFKGQFGEDIIAVKRLDRTGQGKREFWQRCRQSVAFTISTS</sequence>
<name>A0A0A9CC54_ARUDO</name>
<keyword evidence="2 8" id="KW-0812">Transmembrane</keyword>
<dbReference type="PROSITE" id="PS00107">
    <property type="entry name" value="PROTEIN_KINASE_ATP"/>
    <property type="match status" value="1"/>
</dbReference>
<dbReference type="PROSITE" id="PS51367">
    <property type="entry name" value="THAUMATIN_2"/>
    <property type="match status" value="1"/>
</dbReference>
<dbReference type="InterPro" id="IPR037176">
    <property type="entry name" value="Osmotin/thaumatin-like_sf"/>
</dbReference>
<evidence type="ECO:0000256" key="1">
    <source>
        <dbReference type="ARBA" id="ARBA00004167"/>
    </source>
</evidence>
<keyword evidence="6" id="KW-0547">Nucleotide-binding</keyword>
<dbReference type="InterPro" id="IPR011009">
    <property type="entry name" value="Kinase-like_dom_sf"/>
</dbReference>
<dbReference type="PANTHER" id="PTHR47974:SF9">
    <property type="entry name" value="RECEPTOR-LIKE SERINE_THREONINE-PROTEIN KINASE"/>
    <property type="match status" value="1"/>
</dbReference>
<accession>A0A0A9CC54</accession>
<evidence type="ECO:0000256" key="3">
    <source>
        <dbReference type="ARBA" id="ARBA00022729"/>
    </source>
</evidence>
<evidence type="ECO:0000256" key="4">
    <source>
        <dbReference type="ARBA" id="ARBA00022989"/>
    </source>
</evidence>
<dbReference type="EMBL" id="GBRH01223986">
    <property type="protein sequence ID" value="JAD73909.1"/>
    <property type="molecule type" value="Transcribed_RNA"/>
</dbReference>
<dbReference type="Gene3D" id="3.30.200.20">
    <property type="entry name" value="Phosphorylase Kinase, domain 1"/>
    <property type="match status" value="1"/>
</dbReference>
<evidence type="ECO:0000256" key="5">
    <source>
        <dbReference type="ARBA" id="ARBA00023136"/>
    </source>
</evidence>
<proteinExistence type="predicted"/>
<keyword evidence="5 8" id="KW-0472">Membrane</keyword>